<organism evidence="1">
    <name type="scientific">Triticum urartu</name>
    <name type="common">Red wild einkorn</name>
    <name type="synonym">Crithodium urartu</name>
    <dbReference type="NCBI Taxonomy" id="4572"/>
    <lineage>
        <taxon>Eukaryota</taxon>
        <taxon>Viridiplantae</taxon>
        <taxon>Streptophyta</taxon>
        <taxon>Embryophyta</taxon>
        <taxon>Tracheophyta</taxon>
        <taxon>Spermatophyta</taxon>
        <taxon>Magnoliopsida</taxon>
        <taxon>Liliopsida</taxon>
        <taxon>Poales</taxon>
        <taxon>Poaceae</taxon>
        <taxon>BOP clade</taxon>
        <taxon>Pooideae</taxon>
        <taxon>Triticodae</taxon>
        <taxon>Triticeae</taxon>
        <taxon>Triticinae</taxon>
        <taxon>Triticum</taxon>
    </lineage>
</organism>
<dbReference type="InterPro" id="IPR002110">
    <property type="entry name" value="Ankyrin_rpt"/>
</dbReference>
<dbReference type="InterPro" id="IPR051616">
    <property type="entry name" value="Cul2-RING_E3_ligase_SR"/>
</dbReference>
<accession>M7Z9Q7</accession>
<dbReference type="PANTHER" id="PTHR46224:SF20">
    <property type="entry name" value="OS02G0491900 PROTEIN"/>
    <property type="match status" value="1"/>
</dbReference>
<dbReference type="SMART" id="SM00248">
    <property type="entry name" value="ANK"/>
    <property type="match status" value="7"/>
</dbReference>
<dbReference type="PROSITE" id="PS50088">
    <property type="entry name" value="ANK_REPEAT"/>
    <property type="match status" value="5"/>
</dbReference>
<gene>
    <name evidence="1" type="ORF">TRIUR3_19319</name>
</gene>
<dbReference type="Pfam" id="PF12796">
    <property type="entry name" value="Ank_2"/>
    <property type="match status" value="3"/>
</dbReference>
<dbReference type="PROSITE" id="PS50297">
    <property type="entry name" value="ANK_REP_REGION"/>
    <property type="match status" value="3"/>
</dbReference>
<dbReference type="AlphaFoldDB" id="M7Z9Q7"/>
<evidence type="ECO:0000313" key="1">
    <source>
        <dbReference type="EMBL" id="EMS49130.1"/>
    </source>
</evidence>
<dbReference type="EMBL" id="KD247172">
    <property type="protein sequence ID" value="EMS49130.1"/>
    <property type="molecule type" value="Genomic_DNA"/>
</dbReference>
<dbReference type="STRING" id="4572.M7Z9Q7"/>
<proteinExistence type="predicted"/>
<dbReference type="Gene3D" id="1.25.40.20">
    <property type="entry name" value="Ankyrin repeat-containing domain"/>
    <property type="match status" value="2"/>
</dbReference>
<dbReference type="PANTHER" id="PTHR46224">
    <property type="entry name" value="ANKYRIN REPEAT FAMILY PROTEIN"/>
    <property type="match status" value="1"/>
</dbReference>
<dbReference type="eggNOG" id="KOG0504">
    <property type="taxonomic scope" value="Eukaryota"/>
</dbReference>
<dbReference type="OMA" id="LVCYFLD"/>
<reference evidence="1" key="1">
    <citation type="journal article" date="2013" name="Nature">
        <title>Draft genome of the wheat A-genome progenitor Triticum urartu.</title>
        <authorList>
            <person name="Ling H.Q."/>
            <person name="Zhao S."/>
            <person name="Liu D."/>
            <person name="Wang J."/>
            <person name="Sun H."/>
            <person name="Zhang C."/>
            <person name="Fan H."/>
            <person name="Li D."/>
            <person name="Dong L."/>
            <person name="Tao Y."/>
            <person name="Gao C."/>
            <person name="Wu H."/>
            <person name="Li Y."/>
            <person name="Cui Y."/>
            <person name="Guo X."/>
            <person name="Zheng S."/>
            <person name="Wang B."/>
            <person name="Yu K."/>
            <person name="Liang Q."/>
            <person name="Yang W."/>
            <person name="Lou X."/>
            <person name="Chen J."/>
            <person name="Feng M."/>
            <person name="Jian J."/>
            <person name="Zhang X."/>
            <person name="Luo G."/>
            <person name="Jiang Y."/>
            <person name="Liu J."/>
            <person name="Wang Z."/>
            <person name="Sha Y."/>
            <person name="Zhang B."/>
            <person name="Wu H."/>
            <person name="Tang D."/>
            <person name="Shen Q."/>
            <person name="Xue P."/>
            <person name="Zou S."/>
            <person name="Wang X."/>
            <person name="Liu X."/>
            <person name="Wang F."/>
            <person name="Yang Y."/>
            <person name="An X."/>
            <person name="Dong Z."/>
            <person name="Zhang K."/>
            <person name="Zhang X."/>
            <person name="Luo M.C."/>
            <person name="Dvorak J."/>
            <person name="Tong Y."/>
            <person name="Wang J."/>
            <person name="Yang H."/>
            <person name="Li Z."/>
            <person name="Wang D."/>
            <person name="Zhang A."/>
            <person name="Wang J."/>
        </authorList>
    </citation>
    <scope>NUCLEOTIDE SEQUENCE</scope>
</reference>
<dbReference type="InterPro" id="IPR036770">
    <property type="entry name" value="Ankyrin_rpt-contain_sf"/>
</dbReference>
<dbReference type="PRINTS" id="PR01415">
    <property type="entry name" value="ANKYRIN"/>
</dbReference>
<name>M7Z9Q7_TRIUA</name>
<dbReference type="SUPFAM" id="SSF48403">
    <property type="entry name" value="Ankyrin repeat"/>
    <property type="match status" value="1"/>
</dbReference>
<protein>
    <submittedName>
        <fullName evidence="1">Ankyrin-2</fullName>
    </submittedName>
</protein>
<sequence length="363" mass="38654">MGFLKAAFDGDLRLVKSRHLHTPAILFLHFPVLVCFRADFGADPFYYVGGEGAGRGAEGRRLAEKLGAVRDGICIGLLHMAALGGSLPVCRYLVEDIRLDVDDVGPMGETPLTCAISRQNAYLVCYFLDHGADTEKLNSEGYTPLHFATNQGYVDIVELLLSKGANPDGLSHGGTALHVAANNGHDDIIVKVLLDHHADLYGISNFCISQQHKIALSGTDSTALVIATAACSLKCVKLLLEAGADVDGIGKDTPLIIAALAGSTDIIKCLVLAGADANDIDSYGHTPIEIAARSGMREHVKILFPVTSRIPKVRDWSVDGIIGNVKSVPSSKKTMLASAKSKAHEAFKNGKHLIAARIYGEMC</sequence>